<name>A0A8X6WIA0_TRICX</name>
<comment type="caution">
    <text evidence="1">The sequence shown here is derived from an EMBL/GenBank/DDBJ whole genome shotgun (WGS) entry which is preliminary data.</text>
</comment>
<protein>
    <submittedName>
        <fullName evidence="1">Uncharacterized protein</fullName>
    </submittedName>
</protein>
<dbReference type="AlphaFoldDB" id="A0A8X6WIA0"/>
<accession>A0A8X6WIA0</accession>
<reference evidence="1" key="1">
    <citation type="submission" date="2020-08" db="EMBL/GenBank/DDBJ databases">
        <title>Multicomponent nature underlies the extraordinary mechanical properties of spider dragline silk.</title>
        <authorList>
            <person name="Kono N."/>
            <person name="Nakamura H."/>
            <person name="Mori M."/>
            <person name="Yoshida Y."/>
            <person name="Ohtoshi R."/>
            <person name="Malay A.D."/>
            <person name="Moran D.A.P."/>
            <person name="Tomita M."/>
            <person name="Numata K."/>
            <person name="Arakawa K."/>
        </authorList>
    </citation>
    <scope>NUCLEOTIDE SEQUENCE</scope>
</reference>
<evidence type="ECO:0000313" key="2">
    <source>
        <dbReference type="Proteomes" id="UP000887159"/>
    </source>
</evidence>
<dbReference type="Proteomes" id="UP000887159">
    <property type="component" value="Unassembled WGS sequence"/>
</dbReference>
<keyword evidence="2" id="KW-1185">Reference proteome</keyword>
<organism evidence="1 2">
    <name type="scientific">Trichonephila clavipes</name>
    <name type="common">Golden silk orbweaver</name>
    <name type="synonym">Nephila clavipes</name>
    <dbReference type="NCBI Taxonomy" id="2585209"/>
    <lineage>
        <taxon>Eukaryota</taxon>
        <taxon>Metazoa</taxon>
        <taxon>Ecdysozoa</taxon>
        <taxon>Arthropoda</taxon>
        <taxon>Chelicerata</taxon>
        <taxon>Arachnida</taxon>
        <taxon>Araneae</taxon>
        <taxon>Araneomorphae</taxon>
        <taxon>Entelegynae</taxon>
        <taxon>Araneoidea</taxon>
        <taxon>Nephilidae</taxon>
        <taxon>Trichonephila</taxon>
    </lineage>
</organism>
<sequence>MTELFEQRFKSGWTPVESDQRSGKLQTTRNVAIVEKVENLIVKYRRLTLQETTKQIERSTVSPLAILWDHMQRGCEICSQASVGGTERITFCNYTGPTGNY</sequence>
<evidence type="ECO:0000313" key="1">
    <source>
        <dbReference type="EMBL" id="GFY35290.1"/>
    </source>
</evidence>
<dbReference type="EMBL" id="BMAU01021431">
    <property type="protein sequence ID" value="GFY35290.1"/>
    <property type="molecule type" value="Genomic_DNA"/>
</dbReference>
<proteinExistence type="predicted"/>
<gene>
    <name evidence="1" type="ORF">TNCV_796451</name>
</gene>